<evidence type="ECO:0000313" key="2">
    <source>
        <dbReference type="EMBL" id="MFD1586886.1"/>
    </source>
</evidence>
<protein>
    <recommendedName>
        <fullName evidence="1">DUF7344 domain-containing protein</fullName>
    </recommendedName>
</protein>
<proteinExistence type="predicted"/>
<dbReference type="Pfam" id="PF24035">
    <property type="entry name" value="DUF7344"/>
    <property type="match status" value="1"/>
</dbReference>
<reference evidence="2 3" key="1">
    <citation type="journal article" date="2019" name="Int. J. Syst. Evol. Microbiol.">
        <title>The Global Catalogue of Microorganisms (GCM) 10K type strain sequencing project: providing services to taxonomists for standard genome sequencing and annotation.</title>
        <authorList>
            <consortium name="The Broad Institute Genomics Platform"/>
            <consortium name="The Broad Institute Genome Sequencing Center for Infectious Disease"/>
            <person name="Wu L."/>
            <person name="Ma J."/>
        </authorList>
    </citation>
    <scope>NUCLEOTIDE SEQUENCE [LARGE SCALE GENOMIC DNA]</scope>
    <source>
        <strain evidence="2 3">CGMCC 1.12125</strain>
    </source>
</reference>
<dbReference type="Proteomes" id="UP001597119">
    <property type="component" value="Unassembled WGS sequence"/>
</dbReference>
<feature type="domain" description="DUF7344" evidence="1">
    <location>
        <begin position="9"/>
        <end position="88"/>
    </location>
</feature>
<keyword evidence="3" id="KW-1185">Reference proteome</keyword>
<name>A0ABD6C964_9EURY</name>
<organism evidence="2 3">
    <name type="scientific">Halorientalis brevis</name>
    <dbReference type="NCBI Taxonomy" id="1126241"/>
    <lineage>
        <taxon>Archaea</taxon>
        <taxon>Methanobacteriati</taxon>
        <taxon>Methanobacteriota</taxon>
        <taxon>Stenosarchaea group</taxon>
        <taxon>Halobacteria</taxon>
        <taxon>Halobacteriales</taxon>
        <taxon>Haloarculaceae</taxon>
        <taxon>Halorientalis</taxon>
    </lineage>
</organism>
<dbReference type="AlphaFoldDB" id="A0ABD6C964"/>
<dbReference type="RefSeq" id="WP_247375810.1">
    <property type="nucleotide sequence ID" value="NZ_JALLGV010000001.1"/>
</dbReference>
<dbReference type="EMBL" id="JBHUDJ010000003">
    <property type="protein sequence ID" value="MFD1586886.1"/>
    <property type="molecule type" value="Genomic_DNA"/>
</dbReference>
<comment type="caution">
    <text evidence="2">The sequence shown here is derived from an EMBL/GenBank/DDBJ whole genome shotgun (WGS) entry which is preliminary data.</text>
</comment>
<sequence length="116" mass="13251">MSNFDAALEALADWQRRTLCEYLLNRSDELYTYEEALTHLETEARDAVDDVGSPSVRTGDIEHRLHHVHLPKLADANVIKYDTEERLIRPDRMLSTVEQIMDALDDDGGVLQEPCP</sequence>
<dbReference type="InterPro" id="IPR055768">
    <property type="entry name" value="DUF7344"/>
</dbReference>
<evidence type="ECO:0000313" key="3">
    <source>
        <dbReference type="Proteomes" id="UP001597119"/>
    </source>
</evidence>
<evidence type="ECO:0000259" key="1">
    <source>
        <dbReference type="Pfam" id="PF24035"/>
    </source>
</evidence>
<accession>A0ABD6C964</accession>
<gene>
    <name evidence="2" type="ORF">ACFR9U_07820</name>
</gene>